<name>X1L3Q2_9ZZZZ</name>
<dbReference type="AlphaFoldDB" id="X1L3Q2"/>
<keyword evidence="1" id="KW-0472">Membrane</keyword>
<reference evidence="2" key="1">
    <citation type="journal article" date="2014" name="Front. Microbiol.">
        <title>High frequency of phylogenetically diverse reductive dehalogenase-homologous genes in deep subseafloor sedimentary metagenomes.</title>
        <authorList>
            <person name="Kawai M."/>
            <person name="Futagami T."/>
            <person name="Toyoda A."/>
            <person name="Takaki Y."/>
            <person name="Nishi S."/>
            <person name="Hori S."/>
            <person name="Arai W."/>
            <person name="Tsubouchi T."/>
            <person name="Morono Y."/>
            <person name="Uchiyama I."/>
            <person name="Ito T."/>
            <person name="Fujiyama A."/>
            <person name="Inagaki F."/>
            <person name="Takami H."/>
        </authorList>
    </citation>
    <scope>NUCLEOTIDE SEQUENCE</scope>
    <source>
        <strain evidence="2">Expedition CK06-06</strain>
    </source>
</reference>
<sequence>NRLLSFEMVQVGCFIALGTLAGILMGKVDLTGGITLITMALSFITGGVTSKELGKRAENQSK</sequence>
<organism evidence="2">
    <name type="scientific">marine sediment metagenome</name>
    <dbReference type="NCBI Taxonomy" id="412755"/>
    <lineage>
        <taxon>unclassified sequences</taxon>
        <taxon>metagenomes</taxon>
        <taxon>ecological metagenomes</taxon>
    </lineage>
</organism>
<keyword evidence="1" id="KW-0812">Transmembrane</keyword>
<feature type="non-terminal residue" evidence="2">
    <location>
        <position position="1"/>
    </location>
</feature>
<keyword evidence="1" id="KW-1133">Transmembrane helix</keyword>
<comment type="caution">
    <text evidence="2">The sequence shown here is derived from an EMBL/GenBank/DDBJ whole genome shotgun (WGS) entry which is preliminary data.</text>
</comment>
<proteinExistence type="predicted"/>
<dbReference type="EMBL" id="BARU01045839">
    <property type="protein sequence ID" value="GAH97064.1"/>
    <property type="molecule type" value="Genomic_DNA"/>
</dbReference>
<feature type="transmembrane region" description="Helical" evidence="1">
    <location>
        <begin position="30"/>
        <end position="49"/>
    </location>
</feature>
<protein>
    <submittedName>
        <fullName evidence="2">Uncharacterized protein</fullName>
    </submittedName>
</protein>
<evidence type="ECO:0000313" key="2">
    <source>
        <dbReference type="EMBL" id="GAH97064.1"/>
    </source>
</evidence>
<gene>
    <name evidence="2" type="ORF">S03H2_69390</name>
</gene>
<feature type="transmembrane region" description="Helical" evidence="1">
    <location>
        <begin position="7"/>
        <end position="24"/>
    </location>
</feature>
<evidence type="ECO:0000256" key="1">
    <source>
        <dbReference type="SAM" id="Phobius"/>
    </source>
</evidence>
<accession>X1L3Q2</accession>